<proteinExistence type="predicted"/>
<dbReference type="GO" id="GO:0014033">
    <property type="term" value="P:neural crest cell differentiation"/>
    <property type="evidence" value="ECO:0007669"/>
    <property type="project" value="UniProtKB-ARBA"/>
</dbReference>
<dbReference type="PANTHER" id="PTHR14499:SF65">
    <property type="entry name" value="BTB_POZ DOMAIN-CONTAINING PROTEIN KCTD1"/>
    <property type="match status" value="1"/>
</dbReference>
<dbReference type="Ensembl" id="ENSDLAT00005070739.1">
    <property type="protein sequence ID" value="ENSDLAP00005068890.1"/>
    <property type="gene ID" value="ENSDLAG00005029757.1"/>
</dbReference>
<dbReference type="Proteomes" id="UP000694389">
    <property type="component" value="Unassembled WGS sequence"/>
</dbReference>
<dbReference type="AlphaFoldDB" id="A0A8P4KEV8"/>
<evidence type="ECO:0000313" key="3">
    <source>
        <dbReference type="Proteomes" id="UP000694389"/>
    </source>
</evidence>
<dbReference type="SUPFAM" id="SSF54695">
    <property type="entry name" value="POZ domain"/>
    <property type="match status" value="1"/>
</dbReference>
<dbReference type="CDD" id="cd18387">
    <property type="entry name" value="BTB_POZ_KCTD1"/>
    <property type="match status" value="1"/>
</dbReference>
<dbReference type="InterPro" id="IPR003131">
    <property type="entry name" value="T1-type_BTB"/>
</dbReference>
<reference evidence="2" key="2">
    <citation type="submission" date="2025-09" db="UniProtKB">
        <authorList>
            <consortium name="Ensembl"/>
        </authorList>
    </citation>
    <scope>IDENTIFICATION</scope>
</reference>
<dbReference type="GO" id="GO:0051260">
    <property type="term" value="P:protein homooligomerization"/>
    <property type="evidence" value="ECO:0007669"/>
    <property type="project" value="InterPro"/>
</dbReference>
<keyword evidence="3" id="KW-1185">Reference proteome</keyword>
<feature type="domain" description="BTB" evidence="1">
    <location>
        <begin position="31"/>
        <end position="133"/>
    </location>
</feature>
<dbReference type="GeneTree" id="ENSGT00940000156453"/>
<protein>
    <submittedName>
        <fullName evidence="2">Potassium channel tetramerization domain containing 1</fullName>
    </submittedName>
</protein>
<dbReference type="InterPro" id="IPR011333">
    <property type="entry name" value="SKP1/BTB/POZ_sf"/>
</dbReference>
<evidence type="ECO:0000313" key="2">
    <source>
        <dbReference type="Ensembl" id="ENSDLAP00005068890.1"/>
    </source>
</evidence>
<dbReference type="InterPro" id="IPR000210">
    <property type="entry name" value="BTB/POZ_dom"/>
</dbReference>
<dbReference type="Pfam" id="PF02214">
    <property type="entry name" value="BTB_2"/>
    <property type="match status" value="1"/>
</dbReference>
<sequence length="258" mass="29120">MSSQQLVSVSPASPLGSAGIPTPAKLTKTNAPVHIDVGGHMYTSSLGTLTKYPESRIGRLFDGTEPIVLDSLKQHYFIDRDGPMFRYILNFLRTSKLLIPDDFKEYSLLYEEASFFQLVPLQAELERWRTERECRGVCLECECVVVHVAPDLGERISVSACRAVIEEVFPEVREVMSSSLNASWNQDSTHIIRFPLNGYCHLNSIQVLERLQQRGFWITCSCGGGVDSSQFSEYILQREGRGSRQPPTLNRIKQEVMD</sequence>
<dbReference type="GO" id="GO:0003714">
    <property type="term" value="F:transcription corepressor activity"/>
    <property type="evidence" value="ECO:0007669"/>
    <property type="project" value="TreeGrafter"/>
</dbReference>
<dbReference type="GO" id="GO:0060037">
    <property type="term" value="P:pharyngeal system development"/>
    <property type="evidence" value="ECO:0007669"/>
    <property type="project" value="UniProtKB-ARBA"/>
</dbReference>
<dbReference type="SMART" id="SM00225">
    <property type="entry name" value="BTB"/>
    <property type="match status" value="1"/>
</dbReference>
<dbReference type="FunFam" id="3.30.710.10:FF:000003">
    <property type="entry name" value="BTB/POZ domain-containing protein KCTD6 isoform X2"/>
    <property type="match status" value="1"/>
</dbReference>
<dbReference type="InterPro" id="IPR048599">
    <property type="entry name" value="BTB_POZ_KCTD1"/>
</dbReference>
<accession>A0A8P4KEV8</accession>
<dbReference type="Gene3D" id="3.30.710.10">
    <property type="entry name" value="Potassium Channel Kv1.1, Chain A"/>
    <property type="match status" value="1"/>
</dbReference>
<dbReference type="GO" id="GO:0060070">
    <property type="term" value="P:canonical Wnt signaling pathway"/>
    <property type="evidence" value="ECO:0007669"/>
    <property type="project" value="UniProtKB-ARBA"/>
</dbReference>
<organism evidence="2 3">
    <name type="scientific">Dicentrarchus labrax</name>
    <name type="common">European seabass</name>
    <name type="synonym">Morone labrax</name>
    <dbReference type="NCBI Taxonomy" id="13489"/>
    <lineage>
        <taxon>Eukaryota</taxon>
        <taxon>Metazoa</taxon>
        <taxon>Chordata</taxon>
        <taxon>Craniata</taxon>
        <taxon>Vertebrata</taxon>
        <taxon>Euteleostomi</taxon>
        <taxon>Actinopterygii</taxon>
        <taxon>Neopterygii</taxon>
        <taxon>Teleostei</taxon>
        <taxon>Neoteleostei</taxon>
        <taxon>Acanthomorphata</taxon>
        <taxon>Eupercaria</taxon>
        <taxon>Moronidae</taxon>
        <taxon>Dicentrarchus</taxon>
    </lineage>
</organism>
<dbReference type="InterPro" id="IPR048595">
    <property type="entry name" value="KCTD1-15-like_C"/>
</dbReference>
<reference evidence="2" key="1">
    <citation type="submission" date="2025-08" db="UniProtKB">
        <authorList>
            <consortium name="Ensembl"/>
        </authorList>
    </citation>
    <scope>IDENTIFICATION</scope>
</reference>
<dbReference type="GO" id="GO:0005634">
    <property type="term" value="C:nucleus"/>
    <property type="evidence" value="ECO:0007669"/>
    <property type="project" value="TreeGrafter"/>
</dbReference>
<name>A0A8P4KEV8_DICLA</name>
<evidence type="ECO:0000259" key="1">
    <source>
        <dbReference type="SMART" id="SM00225"/>
    </source>
</evidence>
<dbReference type="Pfam" id="PF20871">
    <property type="entry name" value="KCTD1-15_CTD"/>
    <property type="match status" value="1"/>
</dbReference>
<dbReference type="PANTHER" id="PTHR14499">
    <property type="entry name" value="POTASSIUM CHANNEL TETRAMERIZATION DOMAIN-CONTAINING"/>
    <property type="match status" value="1"/>
</dbReference>